<evidence type="ECO:0000256" key="5">
    <source>
        <dbReference type="ARBA" id="ARBA00023002"/>
    </source>
</evidence>
<dbReference type="InterPro" id="IPR002347">
    <property type="entry name" value="SDR_fam"/>
</dbReference>
<dbReference type="Gene3D" id="3.40.50.720">
    <property type="entry name" value="NAD(P)-binding Rossmann-like Domain"/>
    <property type="match status" value="1"/>
</dbReference>
<reference evidence="7 8" key="1">
    <citation type="journal article" date="2013" name="BMC Genomics">
        <title>The miniature genome of a carnivorous plant Genlisea aurea contains a low number of genes and short non-coding sequences.</title>
        <authorList>
            <person name="Leushkin E.V."/>
            <person name="Sutormin R.A."/>
            <person name="Nabieva E.R."/>
            <person name="Penin A.A."/>
            <person name="Kondrashov A.S."/>
            <person name="Logacheva M.D."/>
        </authorList>
    </citation>
    <scope>NUCLEOTIDE SEQUENCE [LARGE SCALE GENOMIC DNA]</scope>
</reference>
<evidence type="ECO:0000313" key="8">
    <source>
        <dbReference type="Proteomes" id="UP000015453"/>
    </source>
</evidence>
<dbReference type="Proteomes" id="UP000015453">
    <property type="component" value="Unassembled WGS sequence"/>
</dbReference>
<sequence length="124" mass="13744">DIIHAFLNLAAPPFTFFCILFFYPPIQFFKLFLSLLGTLFPEDVAGKVVLITGASSGIGESLAYEYAKKGACLVLAARRERSLEEVADRARYLGSPDVLVEPADVSELGDCRRVIDRTMNHFGR</sequence>
<name>S8CTL2_9LAMI</name>
<evidence type="ECO:0000256" key="6">
    <source>
        <dbReference type="SAM" id="Phobius"/>
    </source>
</evidence>
<dbReference type="GO" id="GO:0008202">
    <property type="term" value="P:steroid metabolic process"/>
    <property type="evidence" value="ECO:0007669"/>
    <property type="project" value="TreeGrafter"/>
</dbReference>
<gene>
    <name evidence="7" type="ORF">M569_04152</name>
</gene>
<keyword evidence="6" id="KW-1133">Transmembrane helix</keyword>
<dbReference type="AlphaFoldDB" id="S8CTL2"/>
<evidence type="ECO:0000256" key="1">
    <source>
        <dbReference type="ARBA" id="ARBA00004606"/>
    </source>
</evidence>
<keyword evidence="3" id="KW-0521">NADP</keyword>
<evidence type="ECO:0000256" key="4">
    <source>
        <dbReference type="ARBA" id="ARBA00022968"/>
    </source>
</evidence>
<dbReference type="GO" id="GO:0072582">
    <property type="term" value="F:17-beta-hydroxysteroid dehydrogenase (NADP+) activity"/>
    <property type="evidence" value="ECO:0007669"/>
    <property type="project" value="TreeGrafter"/>
</dbReference>
<dbReference type="InterPro" id="IPR036291">
    <property type="entry name" value="NAD(P)-bd_dom_sf"/>
</dbReference>
<feature type="transmembrane region" description="Helical" evidence="6">
    <location>
        <begin position="6"/>
        <end position="23"/>
    </location>
</feature>
<comment type="similarity">
    <text evidence="2">Belongs to the short-chain dehydrogenases/reductases (SDR) family.</text>
</comment>
<evidence type="ECO:0000313" key="7">
    <source>
        <dbReference type="EMBL" id="EPS70609.1"/>
    </source>
</evidence>
<organism evidence="7 8">
    <name type="scientific">Genlisea aurea</name>
    <dbReference type="NCBI Taxonomy" id="192259"/>
    <lineage>
        <taxon>Eukaryota</taxon>
        <taxon>Viridiplantae</taxon>
        <taxon>Streptophyta</taxon>
        <taxon>Embryophyta</taxon>
        <taxon>Tracheophyta</taxon>
        <taxon>Spermatophyta</taxon>
        <taxon>Magnoliopsida</taxon>
        <taxon>eudicotyledons</taxon>
        <taxon>Gunneridae</taxon>
        <taxon>Pentapetalae</taxon>
        <taxon>asterids</taxon>
        <taxon>lamiids</taxon>
        <taxon>Lamiales</taxon>
        <taxon>Lentibulariaceae</taxon>
        <taxon>Genlisea</taxon>
    </lineage>
</organism>
<evidence type="ECO:0000256" key="2">
    <source>
        <dbReference type="ARBA" id="ARBA00006484"/>
    </source>
</evidence>
<protein>
    <submittedName>
        <fullName evidence="7">Steroleosin</fullName>
    </submittedName>
</protein>
<keyword evidence="5" id="KW-0560">Oxidoreductase</keyword>
<proteinExistence type="inferred from homology"/>
<evidence type="ECO:0000256" key="3">
    <source>
        <dbReference type="ARBA" id="ARBA00022857"/>
    </source>
</evidence>
<keyword evidence="6" id="KW-0472">Membrane</keyword>
<dbReference type="PANTHER" id="PTHR43391">
    <property type="entry name" value="RETINOL DEHYDROGENASE-RELATED"/>
    <property type="match status" value="1"/>
</dbReference>
<dbReference type="PANTHER" id="PTHR43391:SF89">
    <property type="entry name" value="11-BETA-HYDROXYSTEROID DEHYDROGENASE 1A-RELATED"/>
    <property type="match status" value="1"/>
</dbReference>
<keyword evidence="6" id="KW-0812">Transmembrane</keyword>
<keyword evidence="4" id="KW-0735">Signal-anchor</keyword>
<dbReference type="PRINTS" id="PR00081">
    <property type="entry name" value="GDHRDH"/>
</dbReference>
<dbReference type="GO" id="GO:0016020">
    <property type="term" value="C:membrane"/>
    <property type="evidence" value="ECO:0007669"/>
    <property type="project" value="UniProtKB-SubCell"/>
</dbReference>
<feature type="non-terminal residue" evidence="7">
    <location>
        <position position="1"/>
    </location>
</feature>
<dbReference type="EMBL" id="AUSU01001618">
    <property type="protein sequence ID" value="EPS70609.1"/>
    <property type="molecule type" value="Genomic_DNA"/>
</dbReference>
<dbReference type="OrthoDB" id="47007at2759"/>
<dbReference type="GO" id="GO:0005829">
    <property type="term" value="C:cytosol"/>
    <property type="evidence" value="ECO:0007669"/>
    <property type="project" value="TreeGrafter"/>
</dbReference>
<comment type="caution">
    <text evidence="7">The sequence shown here is derived from an EMBL/GenBank/DDBJ whole genome shotgun (WGS) entry which is preliminary data.</text>
</comment>
<dbReference type="Pfam" id="PF00106">
    <property type="entry name" value="adh_short"/>
    <property type="match status" value="1"/>
</dbReference>
<feature type="non-terminal residue" evidence="7">
    <location>
        <position position="124"/>
    </location>
</feature>
<dbReference type="SUPFAM" id="SSF51735">
    <property type="entry name" value="NAD(P)-binding Rossmann-fold domains"/>
    <property type="match status" value="1"/>
</dbReference>
<keyword evidence="8" id="KW-1185">Reference proteome</keyword>
<accession>S8CTL2</accession>
<comment type="subcellular location">
    <subcellularLocation>
        <location evidence="1">Membrane</location>
        <topology evidence="1">Single-pass type II membrane protein</topology>
    </subcellularLocation>
</comment>